<dbReference type="Pfam" id="PF08282">
    <property type="entry name" value="Hydrolase_3"/>
    <property type="match status" value="1"/>
</dbReference>
<dbReference type="PROSITE" id="PS01228">
    <property type="entry name" value="COF_1"/>
    <property type="match status" value="1"/>
</dbReference>
<dbReference type="PANTHER" id="PTHR10000:SF8">
    <property type="entry name" value="HAD SUPERFAMILY HYDROLASE-LIKE, TYPE 3"/>
    <property type="match status" value="1"/>
</dbReference>
<sequence length="281" mass="30902">MTIKLVFSDIDGTLLNSSHQISEKTRRAVHDLSRKGIPFILVSARMPDGILPLQHELGICDPVICYGGALILDSRKSDGLRNVMLNVSIETDTVLYIYDLICKRFPNVSVSAYSPDEWFVPEPDNAWIAQEQAIAGTKAHLLRFADNDMDKDFPTINKVLCMGPPAAIDSLEKALAESKVGATFYKSKPSYLEIIAKSANKSAAAALLTEYYHVKREETMAFGDNFNDLDLLRFAGVGVAMGNAPDEVKAAANVAAPSNDQDGIKSTLEKYDLIDRLLFEQ</sequence>
<organism evidence="1 2">
    <name type="scientific">Sporolactobacillus putidus</name>
    <dbReference type="NCBI Taxonomy" id="492735"/>
    <lineage>
        <taxon>Bacteria</taxon>
        <taxon>Bacillati</taxon>
        <taxon>Bacillota</taxon>
        <taxon>Bacilli</taxon>
        <taxon>Bacillales</taxon>
        <taxon>Sporolactobacillaceae</taxon>
        <taxon>Sporolactobacillus</taxon>
    </lineage>
</organism>
<dbReference type="GO" id="GO:0016791">
    <property type="term" value="F:phosphatase activity"/>
    <property type="evidence" value="ECO:0007669"/>
    <property type="project" value="UniProtKB-ARBA"/>
</dbReference>
<evidence type="ECO:0000313" key="2">
    <source>
        <dbReference type="Proteomes" id="UP000654670"/>
    </source>
</evidence>
<proteinExistence type="predicted"/>
<comment type="caution">
    <text evidence="1">The sequence shown here is derived from an EMBL/GenBank/DDBJ whole genome shotgun (WGS) entry which is preliminary data.</text>
</comment>
<dbReference type="GO" id="GO:0000287">
    <property type="term" value="F:magnesium ion binding"/>
    <property type="evidence" value="ECO:0007669"/>
    <property type="project" value="TreeGrafter"/>
</dbReference>
<gene>
    <name evidence="1" type="ORF">GCM10007968_03660</name>
</gene>
<accession>A0A917RXF3</accession>
<dbReference type="RefSeq" id="WP_188801304.1">
    <property type="nucleotide sequence ID" value="NZ_BMOK01000001.1"/>
</dbReference>
<protein>
    <recommendedName>
        <fullName evidence="3">Hydrolase</fullName>
    </recommendedName>
</protein>
<dbReference type="NCBIfam" id="TIGR01484">
    <property type="entry name" value="HAD-SF-IIB"/>
    <property type="match status" value="1"/>
</dbReference>
<dbReference type="AlphaFoldDB" id="A0A917RXF3"/>
<dbReference type="PROSITE" id="PS01229">
    <property type="entry name" value="COF_2"/>
    <property type="match status" value="1"/>
</dbReference>
<evidence type="ECO:0000313" key="1">
    <source>
        <dbReference type="EMBL" id="GGL43000.1"/>
    </source>
</evidence>
<keyword evidence="2" id="KW-1185">Reference proteome</keyword>
<dbReference type="SFLD" id="SFLDS00003">
    <property type="entry name" value="Haloacid_Dehalogenase"/>
    <property type="match status" value="1"/>
</dbReference>
<dbReference type="SFLD" id="SFLDG01140">
    <property type="entry name" value="C2.B:_Phosphomannomutase_and_P"/>
    <property type="match status" value="1"/>
</dbReference>
<name>A0A917RXF3_9BACL</name>
<dbReference type="InterPro" id="IPR023214">
    <property type="entry name" value="HAD_sf"/>
</dbReference>
<dbReference type="GO" id="GO:0005829">
    <property type="term" value="C:cytosol"/>
    <property type="evidence" value="ECO:0007669"/>
    <property type="project" value="TreeGrafter"/>
</dbReference>
<reference evidence="1" key="2">
    <citation type="submission" date="2020-09" db="EMBL/GenBank/DDBJ databases">
        <authorList>
            <person name="Sun Q."/>
            <person name="Ohkuma M."/>
        </authorList>
    </citation>
    <scope>NUCLEOTIDE SEQUENCE</scope>
    <source>
        <strain evidence="1">JCM 15325</strain>
    </source>
</reference>
<dbReference type="InterPro" id="IPR036412">
    <property type="entry name" value="HAD-like_sf"/>
</dbReference>
<dbReference type="InterPro" id="IPR000150">
    <property type="entry name" value="Cof"/>
</dbReference>
<dbReference type="EMBL" id="BMOK01000001">
    <property type="protein sequence ID" value="GGL43000.1"/>
    <property type="molecule type" value="Genomic_DNA"/>
</dbReference>
<dbReference type="NCBIfam" id="TIGR00099">
    <property type="entry name" value="Cof-subfamily"/>
    <property type="match status" value="1"/>
</dbReference>
<dbReference type="SFLD" id="SFLDG01144">
    <property type="entry name" value="C2.B.4:_PGP_Like"/>
    <property type="match status" value="1"/>
</dbReference>
<dbReference type="SUPFAM" id="SSF56784">
    <property type="entry name" value="HAD-like"/>
    <property type="match status" value="1"/>
</dbReference>
<reference evidence="1" key="1">
    <citation type="journal article" date="2014" name="Int. J. Syst. Evol. Microbiol.">
        <title>Complete genome sequence of Corynebacterium casei LMG S-19264T (=DSM 44701T), isolated from a smear-ripened cheese.</title>
        <authorList>
            <consortium name="US DOE Joint Genome Institute (JGI-PGF)"/>
            <person name="Walter F."/>
            <person name="Albersmeier A."/>
            <person name="Kalinowski J."/>
            <person name="Ruckert C."/>
        </authorList>
    </citation>
    <scope>NUCLEOTIDE SEQUENCE</scope>
    <source>
        <strain evidence="1">JCM 15325</strain>
    </source>
</reference>
<dbReference type="Gene3D" id="3.30.1240.10">
    <property type="match status" value="1"/>
</dbReference>
<dbReference type="CDD" id="cd07516">
    <property type="entry name" value="HAD_Pase"/>
    <property type="match status" value="1"/>
</dbReference>
<evidence type="ECO:0008006" key="3">
    <source>
        <dbReference type="Google" id="ProtNLM"/>
    </source>
</evidence>
<dbReference type="Proteomes" id="UP000654670">
    <property type="component" value="Unassembled WGS sequence"/>
</dbReference>
<dbReference type="InterPro" id="IPR006379">
    <property type="entry name" value="HAD-SF_hydro_IIB"/>
</dbReference>
<dbReference type="PANTHER" id="PTHR10000">
    <property type="entry name" value="PHOSPHOSERINE PHOSPHATASE"/>
    <property type="match status" value="1"/>
</dbReference>
<dbReference type="Gene3D" id="3.40.50.1000">
    <property type="entry name" value="HAD superfamily/HAD-like"/>
    <property type="match status" value="1"/>
</dbReference>